<dbReference type="InterPro" id="IPR058841">
    <property type="entry name" value="HTH_76"/>
</dbReference>
<dbReference type="Pfam" id="PF25871">
    <property type="entry name" value="HTH_76"/>
    <property type="match status" value="1"/>
</dbReference>
<evidence type="ECO:0000313" key="5">
    <source>
        <dbReference type="Proteomes" id="UP000182259"/>
    </source>
</evidence>
<evidence type="ECO:0000259" key="3">
    <source>
        <dbReference type="Pfam" id="PF25871"/>
    </source>
</evidence>
<evidence type="ECO:0000259" key="2">
    <source>
        <dbReference type="Pfam" id="PF17733"/>
    </source>
</evidence>
<dbReference type="AlphaFoldDB" id="A0A1L0DNR1"/>
<accession>A0A1L0DNR1</accession>
<name>A0A1L0DNR1_9ASCO</name>
<proteinExistence type="predicted"/>
<protein>
    <submittedName>
        <fullName evidence="4">CIC11C00000002761</fullName>
    </submittedName>
</protein>
<feature type="domain" description="Peroxisomal membrane protein PEX14-like KPWE" evidence="2">
    <location>
        <begin position="154"/>
        <end position="201"/>
    </location>
</feature>
<dbReference type="PANTHER" id="PTHR36855">
    <property type="entry name" value="CHROMOSOME 10, WHOLE GENOME SHOTGUN SEQUENCE"/>
    <property type="match status" value="1"/>
</dbReference>
<evidence type="ECO:0000256" key="1">
    <source>
        <dbReference type="SAM" id="MobiDB-lite"/>
    </source>
</evidence>
<organism evidence="4 5">
    <name type="scientific">Sungouiella intermedia</name>
    <dbReference type="NCBI Taxonomy" id="45354"/>
    <lineage>
        <taxon>Eukaryota</taxon>
        <taxon>Fungi</taxon>
        <taxon>Dikarya</taxon>
        <taxon>Ascomycota</taxon>
        <taxon>Saccharomycotina</taxon>
        <taxon>Pichiomycetes</taxon>
        <taxon>Metschnikowiaceae</taxon>
        <taxon>Sungouiella</taxon>
    </lineage>
</organism>
<evidence type="ECO:0000313" key="4">
    <source>
        <dbReference type="EMBL" id="SGZ57496.1"/>
    </source>
</evidence>
<reference evidence="4 5" key="1">
    <citation type="submission" date="2016-10" db="EMBL/GenBank/DDBJ databases">
        <authorList>
            <person name="de Groot N.N."/>
        </authorList>
    </citation>
    <scope>NUCLEOTIDE SEQUENCE [LARGE SCALE GENOMIC DNA]</scope>
    <source>
        <strain evidence="4 5">PYCC 4715</strain>
    </source>
</reference>
<dbReference type="Pfam" id="PF17733">
    <property type="entry name" value="KPWE_dom"/>
    <property type="match status" value="1"/>
</dbReference>
<gene>
    <name evidence="4" type="ORF">SAMEA4029009_CIC11G00000002761</name>
</gene>
<sequence length="220" mass="24676">MENGEGAILEVYGCMIVVSSTHLNCYLQQTMGDSQESVYLQFQQYDWDSFQEFQEGLSEILNGHLSLLQENDPSVKLIPPPQKQQLIDQAKLFFFCSKTGNILNLDDYYAWKRNNGGKITYVDDSVEVDSTIIENGNEKASANSQATEQSQDAPYSSNYQQLVDLIVSGKPVPGIKQIPDTVLSDQGSKLEAKSRLKPWEQKTESEENDAETSDIQEMTA</sequence>
<dbReference type="Proteomes" id="UP000182259">
    <property type="component" value="Chromosome V"/>
</dbReference>
<feature type="region of interest" description="Disordered" evidence="1">
    <location>
        <begin position="176"/>
        <end position="220"/>
    </location>
</feature>
<dbReference type="InterPro" id="IPR040554">
    <property type="entry name" value="KPWE_PEX14_dom"/>
</dbReference>
<feature type="domain" description="PEX14-like helix-turn-helix" evidence="3">
    <location>
        <begin position="36"/>
        <end position="115"/>
    </location>
</feature>
<dbReference type="PANTHER" id="PTHR36855:SF1">
    <property type="entry name" value="PEROXISOME MEMBRANE ANCHOR PROTEIN PEX14P N-TERMINAL DOMAIN-CONTAINING PROTEIN"/>
    <property type="match status" value="1"/>
</dbReference>
<feature type="compositionally biased region" description="Basic and acidic residues" evidence="1">
    <location>
        <begin position="188"/>
        <end position="205"/>
    </location>
</feature>
<dbReference type="EMBL" id="LT635768">
    <property type="protein sequence ID" value="SGZ57496.1"/>
    <property type="molecule type" value="Genomic_DNA"/>
</dbReference>